<accession>A0ABS9TCT1</accession>
<protein>
    <submittedName>
        <fullName evidence="2">Uncharacterized protein</fullName>
    </submittedName>
</protein>
<evidence type="ECO:0000313" key="2">
    <source>
        <dbReference type="EMBL" id="MCH6166349.1"/>
    </source>
</evidence>
<gene>
    <name evidence="2" type="ORF">MMF94_11695</name>
</gene>
<name>A0ABS9TCT1_9PSEU</name>
<keyword evidence="3" id="KW-1185">Reference proteome</keyword>
<feature type="compositionally biased region" description="Basic residues" evidence="1">
    <location>
        <begin position="1"/>
        <end position="11"/>
    </location>
</feature>
<comment type="caution">
    <text evidence="2">The sequence shown here is derived from an EMBL/GenBank/DDBJ whole genome shotgun (WGS) entry which is preliminary data.</text>
</comment>
<evidence type="ECO:0000256" key="1">
    <source>
        <dbReference type="SAM" id="MobiDB-lite"/>
    </source>
</evidence>
<dbReference type="Proteomes" id="UP001299970">
    <property type="component" value="Unassembled WGS sequence"/>
</dbReference>
<organism evidence="2 3">
    <name type="scientific">Pseudonocardia alaniniphila</name>
    <dbReference type="NCBI Taxonomy" id="75291"/>
    <lineage>
        <taxon>Bacteria</taxon>
        <taxon>Bacillati</taxon>
        <taxon>Actinomycetota</taxon>
        <taxon>Actinomycetes</taxon>
        <taxon>Pseudonocardiales</taxon>
        <taxon>Pseudonocardiaceae</taxon>
        <taxon>Pseudonocardia</taxon>
    </lineage>
</organism>
<feature type="region of interest" description="Disordered" evidence="1">
    <location>
        <begin position="1"/>
        <end position="33"/>
    </location>
</feature>
<proteinExistence type="predicted"/>
<dbReference type="EMBL" id="JAKXMK010000009">
    <property type="protein sequence ID" value="MCH6166349.1"/>
    <property type="molecule type" value="Genomic_DNA"/>
</dbReference>
<evidence type="ECO:0000313" key="3">
    <source>
        <dbReference type="Proteomes" id="UP001299970"/>
    </source>
</evidence>
<sequence length="132" mass="14317">MEAVTQRRRRHDPCPNRSLLPSSDTPRNPHGRRQYSILAGHAGLTGAPHSPRLRRILAHLGGAGAVGGNFGTVSALCLRAPPLFSPDGRQENHPAFFGMAFMEASAKLRAAEHVREIPCDGGEHNLDGQTRR</sequence>
<reference evidence="2 3" key="1">
    <citation type="submission" date="2022-03" db="EMBL/GenBank/DDBJ databases">
        <title>Pseudonocardia alaer sp. nov., a novel actinomycete isolated from reed forest soil.</title>
        <authorList>
            <person name="Wang L."/>
        </authorList>
    </citation>
    <scope>NUCLEOTIDE SEQUENCE [LARGE SCALE GENOMIC DNA]</scope>
    <source>
        <strain evidence="2 3">Y-16303</strain>
    </source>
</reference>